<evidence type="ECO:0000256" key="6">
    <source>
        <dbReference type="SAM" id="MobiDB-lite"/>
    </source>
</evidence>
<keyword evidence="3" id="KW-0677">Repeat</keyword>
<accession>A0AAD4GB83</accession>
<dbReference type="Proteomes" id="UP001194468">
    <property type="component" value="Unassembled WGS sequence"/>
</dbReference>
<protein>
    <submittedName>
        <fullName evidence="7">Uncharacterized protein</fullName>
    </submittedName>
</protein>
<evidence type="ECO:0000256" key="2">
    <source>
        <dbReference type="ARBA" id="ARBA00022553"/>
    </source>
</evidence>
<feature type="region of interest" description="Disordered" evidence="6">
    <location>
        <begin position="311"/>
        <end position="334"/>
    </location>
</feature>
<feature type="compositionally biased region" description="Basic and acidic residues" evidence="6">
    <location>
        <begin position="149"/>
        <end position="158"/>
    </location>
</feature>
<keyword evidence="8" id="KW-1185">Reference proteome</keyword>
<name>A0AAD4GB83_BOLED</name>
<sequence length="537" mass="63315">MSINQPTNIKSSILPRATTRPLMFRRPAGYHPYRPSVPLSPAGFRLGDYVPRRCFNLFQGPGFGDARSPDPSPLTSPIRGARCSGDDAPPTIRLGDLFSSRRPNPNPVPGKDALPFPHRRKTKHGPKHLSFSKNAHGSGVIPQHRRSQQLKEKRDAFRKQHGRRVARSRSGLCRLQREAETLMKPRHMNSEDRIFLEQLGNIAVDHQMEDGLEEWRKRMARAAQETDQRRNEHEARDAEAAKLWEVKKDEVLEDKRGVGEDEKKEAEFRRLEEEAIRADMERQRAHEAAERMLREEQERLLRKTLARKALEEERQRQEEQERRLREERERQRREEITHRLQEETRQLRAELERMRQEAREHQQREEQARKLREEVERLRREAHERYLRDERERLAREEQERQARSRAEEAHRTTMEEQIRQHFVMYEAKWNELRTNNSIPAIEVREMPWPVLAIVSSADQITYQDVRAFLFHPQRPGVEGKSARDKVKVEMLRFHPDKFNTRIVPKIQQAQQGTAQAIAGAVARILTTIMNEEAAQK</sequence>
<organism evidence="7 8">
    <name type="scientific">Boletus edulis BED1</name>
    <dbReference type="NCBI Taxonomy" id="1328754"/>
    <lineage>
        <taxon>Eukaryota</taxon>
        <taxon>Fungi</taxon>
        <taxon>Dikarya</taxon>
        <taxon>Basidiomycota</taxon>
        <taxon>Agaricomycotina</taxon>
        <taxon>Agaricomycetes</taxon>
        <taxon>Agaricomycetidae</taxon>
        <taxon>Boletales</taxon>
        <taxon>Boletineae</taxon>
        <taxon>Boletaceae</taxon>
        <taxon>Boletoideae</taxon>
        <taxon>Boletus</taxon>
    </lineage>
</organism>
<gene>
    <name evidence="7" type="ORF">L210DRAFT_980231</name>
</gene>
<evidence type="ECO:0000256" key="4">
    <source>
        <dbReference type="ARBA" id="ARBA00023043"/>
    </source>
</evidence>
<dbReference type="PANTHER" id="PTHR15263">
    <property type="entry name" value="I-KAPPA-B-LIKE PROTEIN IKBL"/>
    <property type="match status" value="1"/>
</dbReference>
<dbReference type="AlphaFoldDB" id="A0AAD4GB83"/>
<feature type="compositionally biased region" description="Basic residues" evidence="6">
    <location>
        <begin position="117"/>
        <end position="127"/>
    </location>
</feature>
<evidence type="ECO:0000256" key="3">
    <source>
        <dbReference type="ARBA" id="ARBA00022737"/>
    </source>
</evidence>
<dbReference type="PANTHER" id="PTHR15263:SF1">
    <property type="entry name" value="NF-KAPPA-B INHIBITOR-LIKE PROTEIN 1"/>
    <property type="match status" value="1"/>
</dbReference>
<evidence type="ECO:0000256" key="1">
    <source>
        <dbReference type="ARBA" id="ARBA00004123"/>
    </source>
</evidence>
<evidence type="ECO:0000256" key="5">
    <source>
        <dbReference type="ARBA" id="ARBA00023242"/>
    </source>
</evidence>
<keyword evidence="2" id="KW-0597">Phosphoprotein</keyword>
<dbReference type="EMBL" id="WHUW01000027">
    <property type="protein sequence ID" value="KAF8434854.1"/>
    <property type="molecule type" value="Genomic_DNA"/>
</dbReference>
<dbReference type="GO" id="GO:0043124">
    <property type="term" value="P:negative regulation of canonical NF-kappaB signal transduction"/>
    <property type="evidence" value="ECO:0007669"/>
    <property type="project" value="InterPro"/>
</dbReference>
<keyword evidence="4" id="KW-0040">ANK repeat</keyword>
<feature type="region of interest" description="Disordered" evidence="6">
    <location>
        <begin position="94"/>
        <end position="168"/>
    </location>
</feature>
<comment type="subcellular location">
    <subcellularLocation>
        <location evidence="1">Nucleus</location>
    </subcellularLocation>
</comment>
<keyword evidence="5" id="KW-0539">Nucleus</keyword>
<dbReference type="InterPro" id="IPR038753">
    <property type="entry name" value="NFKBIL1"/>
</dbReference>
<comment type="caution">
    <text evidence="7">The sequence shown here is derived from an EMBL/GenBank/DDBJ whole genome shotgun (WGS) entry which is preliminary data.</text>
</comment>
<evidence type="ECO:0000313" key="8">
    <source>
        <dbReference type="Proteomes" id="UP001194468"/>
    </source>
</evidence>
<feature type="region of interest" description="Disordered" evidence="6">
    <location>
        <begin position="394"/>
        <end position="415"/>
    </location>
</feature>
<reference evidence="7" key="1">
    <citation type="submission" date="2019-10" db="EMBL/GenBank/DDBJ databases">
        <authorList>
            <consortium name="DOE Joint Genome Institute"/>
            <person name="Kuo A."/>
            <person name="Miyauchi S."/>
            <person name="Kiss E."/>
            <person name="Drula E."/>
            <person name="Kohler A."/>
            <person name="Sanchez-Garcia M."/>
            <person name="Andreopoulos B."/>
            <person name="Barry K.W."/>
            <person name="Bonito G."/>
            <person name="Buee M."/>
            <person name="Carver A."/>
            <person name="Chen C."/>
            <person name="Cichocki N."/>
            <person name="Clum A."/>
            <person name="Culley D."/>
            <person name="Crous P.W."/>
            <person name="Fauchery L."/>
            <person name="Girlanda M."/>
            <person name="Hayes R."/>
            <person name="Keri Z."/>
            <person name="LaButti K."/>
            <person name="Lipzen A."/>
            <person name="Lombard V."/>
            <person name="Magnuson J."/>
            <person name="Maillard F."/>
            <person name="Morin E."/>
            <person name="Murat C."/>
            <person name="Nolan M."/>
            <person name="Ohm R."/>
            <person name="Pangilinan J."/>
            <person name="Pereira M."/>
            <person name="Perotto S."/>
            <person name="Peter M."/>
            <person name="Riley R."/>
            <person name="Sitrit Y."/>
            <person name="Stielow B."/>
            <person name="Szollosi G."/>
            <person name="Zifcakova L."/>
            <person name="Stursova M."/>
            <person name="Spatafora J.W."/>
            <person name="Tedersoo L."/>
            <person name="Vaario L.-M."/>
            <person name="Yamada A."/>
            <person name="Yan M."/>
            <person name="Wang P."/>
            <person name="Xu J."/>
            <person name="Bruns T."/>
            <person name="Baldrian P."/>
            <person name="Vilgalys R."/>
            <person name="Henrissat B."/>
            <person name="Grigoriev I.V."/>
            <person name="Hibbett D."/>
            <person name="Nagy L.G."/>
            <person name="Martin F.M."/>
        </authorList>
    </citation>
    <scope>NUCLEOTIDE SEQUENCE</scope>
    <source>
        <strain evidence="7">BED1</strain>
    </source>
</reference>
<proteinExistence type="predicted"/>
<reference evidence="7" key="2">
    <citation type="journal article" date="2020" name="Nat. Commun.">
        <title>Large-scale genome sequencing of mycorrhizal fungi provides insights into the early evolution of symbiotic traits.</title>
        <authorList>
            <person name="Miyauchi S."/>
            <person name="Kiss E."/>
            <person name="Kuo A."/>
            <person name="Drula E."/>
            <person name="Kohler A."/>
            <person name="Sanchez-Garcia M."/>
            <person name="Morin E."/>
            <person name="Andreopoulos B."/>
            <person name="Barry K.W."/>
            <person name="Bonito G."/>
            <person name="Buee M."/>
            <person name="Carver A."/>
            <person name="Chen C."/>
            <person name="Cichocki N."/>
            <person name="Clum A."/>
            <person name="Culley D."/>
            <person name="Crous P.W."/>
            <person name="Fauchery L."/>
            <person name="Girlanda M."/>
            <person name="Hayes R.D."/>
            <person name="Keri Z."/>
            <person name="LaButti K."/>
            <person name="Lipzen A."/>
            <person name="Lombard V."/>
            <person name="Magnuson J."/>
            <person name="Maillard F."/>
            <person name="Murat C."/>
            <person name="Nolan M."/>
            <person name="Ohm R.A."/>
            <person name="Pangilinan J."/>
            <person name="Pereira M.F."/>
            <person name="Perotto S."/>
            <person name="Peter M."/>
            <person name="Pfister S."/>
            <person name="Riley R."/>
            <person name="Sitrit Y."/>
            <person name="Stielow J.B."/>
            <person name="Szollosi G."/>
            <person name="Zifcakova L."/>
            <person name="Stursova M."/>
            <person name="Spatafora J.W."/>
            <person name="Tedersoo L."/>
            <person name="Vaario L.M."/>
            <person name="Yamada A."/>
            <person name="Yan M."/>
            <person name="Wang P."/>
            <person name="Xu J."/>
            <person name="Bruns T."/>
            <person name="Baldrian P."/>
            <person name="Vilgalys R."/>
            <person name="Dunand C."/>
            <person name="Henrissat B."/>
            <person name="Grigoriev I.V."/>
            <person name="Hibbett D."/>
            <person name="Nagy L.G."/>
            <person name="Martin F.M."/>
        </authorList>
    </citation>
    <scope>NUCLEOTIDE SEQUENCE</scope>
    <source>
        <strain evidence="7">BED1</strain>
    </source>
</reference>
<dbReference type="GO" id="GO:0005634">
    <property type="term" value="C:nucleus"/>
    <property type="evidence" value="ECO:0007669"/>
    <property type="project" value="UniProtKB-SubCell"/>
</dbReference>
<evidence type="ECO:0000313" key="7">
    <source>
        <dbReference type="EMBL" id="KAF8434854.1"/>
    </source>
</evidence>